<dbReference type="Pfam" id="PF08238">
    <property type="entry name" value="Sel1"/>
    <property type="match status" value="5"/>
</dbReference>
<dbReference type="EMBL" id="JANAWD010000180">
    <property type="protein sequence ID" value="KAJ3484671.1"/>
    <property type="molecule type" value="Genomic_DNA"/>
</dbReference>
<feature type="compositionally biased region" description="Pro residues" evidence="3">
    <location>
        <begin position="194"/>
        <end position="207"/>
    </location>
</feature>
<feature type="compositionally biased region" description="Pro residues" evidence="3">
    <location>
        <begin position="224"/>
        <end position="239"/>
    </location>
</feature>
<organism evidence="4 5">
    <name type="scientific">Meripilus lineatus</name>
    <dbReference type="NCBI Taxonomy" id="2056292"/>
    <lineage>
        <taxon>Eukaryota</taxon>
        <taxon>Fungi</taxon>
        <taxon>Dikarya</taxon>
        <taxon>Basidiomycota</taxon>
        <taxon>Agaricomycotina</taxon>
        <taxon>Agaricomycetes</taxon>
        <taxon>Polyporales</taxon>
        <taxon>Meripilaceae</taxon>
        <taxon>Meripilus</taxon>
    </lineage>
</organism>
<evidence type="ECO:0000313" key="4">
    <source>
        <dbReference type="EMBL" id="KAJ3484671.1"/>
    </source>
</evidence>
<feature type="compositionally biased region" description="Low complexity" evidence="3">
    <location>
        <begin position="240"/>
        <end position="249"/>
    </location>
</feature>
<feature type="compositionally biased region" description="Pro residues" evidence="3">
    <location>
        <begin position="694"/>
        <end position="709"/>
    </location>
</feature>
<evidence type="ECO:0008006" key="6">
    <source>
        <dbReference type="Google" id="ProtNLM"/>
    </source>
</evidence>
<dbReference type="PANTHER" id="PTHR46430">
    <property type="entry name" value="PROTEIN SKT5-RELATED"/>
    <property type="match status" value="1"/>
</dbReference>
<reference evidence="4" key="1">
    <citation type="submission" date="2022-07" db="EMBL/GenBank/DDBJ databases">
        <title>Genome Sequence of Physisporinus lineatus.</title>
        <authorList>
            <person name="Buettner E."/>
        </authorList>
    </citation>
    <scope>NUCLEOTIDE SEQUENCE</scope>
    <source>
        <strain evidence="4">VT162</strain>
    </source>
</reference>
<dbReference type="SUPFAM" id="SSF81901">
    <property type="entry name" value="HCP-like"/>
    <property type="match status" value="2"/>
</dbReference>
<proteinExistence type="predicted"/>
<accession>A0AAD5V7L3</accession>
<dbReference type="InterPro" id="IPR019734">
    <property type="entry name" value="TPR_rpt"/>
</dbReference>
<feature type="repeat" description="TPR" evidence="2">
    <location>
        <begin position="388"/>
        <end position="421"/>
    </location>
</feature>
<dbReference type="InterPro" id="IPR011990">
    <property type="entry name" value="TPR-like_helical_dom_sf"/>
</dbReference>
<dbReference type="PANTHER" id="PTHR46430:SF2">
    <property type="entry name" value="CHITIN SYNTHASE REGULATORY FACTOR 4"/>
    <property type="match status" value="1"/>
</dbReference>
<sequence>MATPPVPPRPLESYDSQRKPPAPPPVPPLPPTFKQDQESVLGSPPHFEDPLVAPRPHKLQPDLPANMARTLHEQVSAQTSFPQAPAPEAYAPHMQHRQSLNYAPGFAMPQNRPPTVSPGPLPPPQGADWSPWATPQGFPSPYPSTSPYPASPYPPQPQRQDSVSSSFAALSITPNNAPPRTSSAAYTQGFPQVQPTPPPPPALPGAPPNHTRTSSLPYPNYPQQAPPPQQPMTTPPSPPRSSGGTPSLTAPLPTINSLTQALSSVQQPNADPARKLTWARDVLSVVDRAHHQPSAAAANAPNVDSTNIPVGPVRIGDQQLQRLVDVAVPIIMQLANPQPPPNPLPPYAVEALYLRAICEASGAYPQYVPHNPRVAFRDFEQSAKSGYHAAWFKLGRDYEAFGDINHAKDCFERGVKLGVESCLYRMGMAYLMGQLGLAPSQESALPLLFRAATLASVDVPQPAYVYGLLLLQEFTHVQIPLHLFAPLIPPGSDAPTEARRHLERAAYLNFSPAQYKLGHSYEFATPPFPFDALLSVQYYSLASQQGEIEADMALSKWFLCGAEGAFEKDEALAWTFAEKAAKRGLPSAEFAMGYYAEVGVGGPKDIESARRWYTKASQHGNTDAAERLAALSQPSPQALSRQQHENLTDTTLVRKRTQARQRAEAGGRQNQNQAIANAPRIVENVRKGSMMMPPVAPGTPGGPPGPPGPGGYGAPHTGSPGSMPSRLPPVDEVQSRPPTRPQQQQQQQYTPPHSNSTSPRMRPQQPPGGSPHQHHNHLHKHQQQQQQKPFANAQRYSLADPGSGSASPAGAKTSPRLNNNQSLPRPNQSSQPPQKQSQQQQSAPQGPAPGGGLGGPPAARPGPGKGPQTFAEMGIQGTKLEEKECVIM</sequence>
<evidence type="ECO:0000313" key="5">
    <source>
        <dbReference type="Proteomes" id="UP001212997"/>
    </source>
</evidence>
<feature type="compositionally biased region" description="Basic and acidic residues" evidence="3">
    <location>
        <begin position="879"/>
        <end position="888"/>
    </location>
</feature>
<keyword evidence="1" id="KW-0677">Repeat</keyword>
<dbReference type="InterPro" id="IPR051726">
    <property type="entry name" value="Chitin_Synth_Reg"/>
</dbReference>
<dbReference type="PROSITE" id="PS50005">
    <property type="entry name" value="TPR"/>
    <property type="match status" value="1"/>
</dbReference>
<dbReference type="Gene3D" id="1.25.40.10">
    <property type="entry name" value="Tetratricopeptide repeat domain"/>
    <property type="match status" value="2"/>
</dbReference>
<evidence type="ECO:0000256" key="3">
    <source>
        <dbReference type="SAM" id="MobiDB-lite"/>
    </source>
</evidence>
<feature type="region of interest" description="Disordered" evidence="3">
    <location>
        <begin position="659"/>
        <end position="678"/>
    </location>
</feature>
<dbReference type="InterPro" id="IPR006597">
    <property type="entry name" value="Sel1-like"/>
</dbReference>
<dbReference type="Proteomes" id="UP001212997">
    <property type="component" value="Unassembled WGS sequence"/>
</dbReference>
<dbReference type="SMART" id="SM00671">
    <property type="entry name" value="SEL1"/>
    <property type="match status" value="6"/>
</dbReference>
<feature type="compositionally biased region" description="Pro residues" evidence="3">
    <location>
        <begin position="20"/>
        <end position="31"/>
    </location>
</feature>
<feature type="region of interest" description="Disordered" evidence="3">
    <location>
        <begin position="690"/>
        <end position="888"/>
    </location>
</feature>
<feature type="compositionally biased region" description="Polar residues" evidence="3">
    <location>
        <begin position="158"/>
        <end position="190"/>
    </location>
</feature>
<evidence type="ECO:0000256" key="1">
    <source>
        <dbReference type="ARBA" id="ARBA00022737"/>
    </source>
</evidence>
<feature type="compositionally biased region" description="Pro residues" evidence="3">
    <location>
        <begin position="111"/>
        <end position="125"/>
    </location>
</feature>
<keyword evidence="5" id="KW-1185">Reference proteome</keyword>
<feature type="compositionally biased region" description="Basic residues" evidence="3">
    <location>
        <begin position="772"/>
        <end position="782"/>
    </location>
</feature>
<feature type="compositionally biased region" description="Pro residues" evidence="3">
    <location>
        <begin position="138"/>
        <end position="157"/>
    </location>
</feature>
<feature type="compositionally biased region" description="Pro residues" evidence="3">
    <location>
        <begin position="1"/>
        <end position="10"/>
    </location>
</feature>
<feature type="compositionally biased region" description="Low complexity" evidence="3">
    <location>
        <begin position="815"/>
        <end position="845"/>
    </location>
</feature>
<feature type="compositionally biased region" description="Polar residues" evidence="3">
    <location>
        <begin position="73"/>
        <end position="82"/>
    </location>
</feature>
<feature type="compositionally biased region" description="Low complexity" evidence="3">
    <location>
        <begin position="735"/>
        <end position="752"/>
    </location>
</feature>
<comment type="caution">
    <text evidence="4">The sequence shown here is derived from an EMBL/GenBank/DDBJ whole genome shotgun (WGS) entry which is preliminary data.</text>
</comment>
<feature type="region of interest" description="Disordered" evidence="3">
    <location>
        <begin position="1"/>
        <end position="253"/>
    </location>
</feature>
<gene>
    <name evidence="4" type="ORF">NLI96_g5472</name>
</gene>
<evidence type="ECO:0000256" key="2">
    <source>
        <dbReference type="PROSITE-ProRule" id="PRU00339"/>
    </source>
</evidence>
<keyword evidence="2" id="KW-0802">TPR repeat</keyword>
<protein>
    <recommendedName>
        <fullName evidence="6">HCP-like protein</fullName>
    </recommendedName>
</protein>
<name>A0AAD5V7L3_9APHY</name>
<dbReference type="AlphaFoldDB" id="A0AAD5V7L3"/>